<feature type="region of interest" description="Disordered" evidence="1">
    <location>
        <begin position="1"/>
        <end position="46"/>
    </location>
</feature>
<dbReference type="Proteomes" id="UP001550853">
    <property type="component" value="Unassembled WGS sequence"/>
</dbReference>
<feature type="transmembrane region" description="Helical" evidence="2">
    <location>
        <begin position="58"/>
        <end position="75"/>
    </location>
</feature>
<feature type="transmembrane region" description="Helical" evidence="2">
    <location>
        <begin position="144"/>
        <end position="161"/>
    </location>
</feature>
<gene>
    <name evidence="3" type="ORF">AB0E61_22000</name>
</gene>
<evidence type="ECO:0008006" key="5">
    <source>
        <dbReference type="Google" id="ProtNLM"/>
    </source>
</evidence>
<accession>A0ABV2Z434</accession>
<evidence type="ECO:0000313" key="3">
    <source>
        <dbReference type="EMBL" id="MEU3712755.1"/>
    </source>
</evidence>
<evidence type="ECO:0000256" key="2">
    <source>
        <dbReference type="SAM" id="Phobius"/>
    </source>
</evidence>
<keyword evidence="2" id="KW-0812">Transmembrane</keyword>
<feature type="transmembrane region" description="Helical" evidence="2">
    <location>
        <begin position="117"/>
        <end position="132"/>
    </location>
</feature>
<feature type="region of interest" description="Disordered" evidence="1">
    <location>
        <begin position="172"/>
        <end position="192"/>
    </location>
</feature>
<comment type="caution">
    <text evidence="3">The sequence shown here is derived from an EMBL/GenBank/DDBJ whole genome shotgun (WGS) entry which is preliminary data.</text>
</comment>
<keyword evidence="2" id="KW-1133">Transmembrane helix</keyword>
<keyword evidence="4" id="KW-1185">Reference proteome</keyword>
<name>A0ABV2Z434_9ACTN</name>
<sequence>MENPAPRRGARAAGTHGEAGTHGTVEREHGATADAPAAGTQSAAAHPGGGRRLLSAKVVWPVIAALGFGCYTIWIDHTGGSSGGHAALLGLIAAVVTGALGLVLVHFQHTMITDTRALAYGALFGASMGWLYNLSGPSVLKSSGWGLVMGAVMFVVSLYIFRGHRVREPHGLHRNRKQHTHGHGHGTPHGAH</sequence>
<proteinExistence type="predicted"/>
<reference evidence="3 4" key="1">
    <citation type="submission" date="2024-06" db="EMBL/GenBank/DDBJ databases">
        <title>The Natural Products Discovery Center: Release of the First 8490 Sequenced Strains for Exploring Actinobacteria Biosynthetic Diversity.</title>
        <authorList>
            <person name="Kalkreuter E."/>
            <person name="Kautsar S.A."/>
            <person name="Yang D."/>
            <person name="Bader C.D."/>
            <person name="Teijaro C.N."/>
            <person name="Fluegel L."/>
            <person name="Davis C.M."/>
            <person name="Simpson J.R."/>
            <person name="Lauterbach L."/>
            <person name="Steele A.D."/>
            <person name="Gui C."/>
            <person name="Meng S."/>
            <person name="Li G."/>
            <person name="Viehrig K."/>
            <person name="Ye F."/>
            <person name="Su P."/>
            <person name="Kiefer A.F."/>
            <person name="Nichols A."/>
            <person name="Cepeda A.J."/>
            <person name="Yan W."/>
            <person name="Fan B."/>
            <person name="Jiang Y."/>
            <person name="Adhikari A."/>
            <person name="Zheng C.-J."/>
            <person name="Schuster L."/>
            <person name="Cowan T.M."/>
            <person name="Smanski M.J."/>
            <person name="Chevrette M.G."/>
            <person name="De Carvalho L.P.S."/>
            <person name="Shen B."/>
        </authorList>
    </citation>
    <scope>NUCLEOTIDE SEQUENCE [LARGE SCALE GENOMIC DNA]</scope>
    <source>
        <strain evidence="3 4">NPDC033039</strain>
    </source>
</reference>
<dbReference type="RefSeq" id="WP_037677835.1">
    <property type="nucleotide sequence ID" value="NZ_JBEZVI010000019.1"/>
</dbReference>
<evidence type="ECO:0000256" key="1">
    <source>
        <dbReference type="SAM" id="MobiDB-lite"/>
    </source>
</evidence>
<dbReference type="EMBL" id="JBEZVI010000019">
    <property type="protein sequence ID" value="MEU3712755.1"/>
    <property type="molecule type" value="Genomic_DNA"/>
</dbReference>
<keyword evidence="2" id="KW-0472">Membrane</keyword>
<feature type="transmembrane region" description="Helical" evidence="2">
    <location>
        <begin position="87"/>
        <end position="105"/>
    </location>
</feature>
<feature type="compositionally biased region" description="Low complexity" evidence="1">
    <location>
        <begin position="1"/>
        <end position="23"/>
    </location>
</feature>
<protein>
    <recommendedName>
        <fullName evidence="5">Integral membrane protein</fullName>
    </recommendedName>
</protein>
<organism evidence="3 4">
    <name type="scientific">Streptomyces catenulae</name>
    <dbReference type="NCBI Taxonomy" id="66875"/>
    <lineage>
        <taxon>Bacteria</taxon>
        <taxon>Bacillati</taxon>
        <taxon>Actinomycetota</taxon>
        <taxon>Actinomycetes</taxon>
        <taxon>Kitasatosporales</taxon>
        <taxon>Streptomycetaceae</taxon>
        <taxon>Streptomyces</taxon>
    </lineage>
</organism>
<evidence type="ECO:0000313" key="4">
    <source>
        <dbReference type="Proteomes" id="UP001550853"/>
    </source>
</evidence>